<dbReference type="PANTHER" id="PTHR10815">
    <property type="entry name" value="METHYLATED-DNA--PROTEIN-CYSTEINE METHYLTRANSFERASE"/>
    <property type="match status" value="1"/>
</dbReference>
<name>A0A917BUE7_9PROT</name>
<keyword evidence="4 9" id="KW-0489">Methyltransferase</keyword>
<evidence type="ECO:0000256" key="6">
    <source>
        <dbReference type="ARBA" id="ARBA00022763"/>
    </source>
</evidence>
<dbReference type="HAMAP" id="MF_00772">
    <property type="entry name" value="OGT"/>
    <property type="match status" value="1"/>
</dbReference>
<dbReference type="Pfam" id="PF01035">
    <property type="entry name" value="DNA_binding_1"/>
    <property type="match status" value="1"/>
</dbReference>
<comment type="catalytic activity">
    <reaction evidence="1 9">
        <text>a 4-O-methyl-thymidine in DNA + L-cysteinyl-[protein] = a thymidine in DNA + S-methyl-L-cysteinyl-[protein]</text>
        <dbReference type="Rhea" id="RHEA:53428"/>
        <dbReference type="Rhea" id="RHEA-COMP:10131"/>
        <dbReference type="Rhea" id="RHEA-COMP:10132"/>
        <dbReference type="Rhea" id="RHEA-COMP:13555"/>
        <dbReference type="Rhea" id="RHEA-COMP:13556"/>
        <dbReference type="ChEBI" id="CHEBI:29950"/>
        <dbReference type="ChEBI" id="CHEBI:82612"/>
        <dbReference type="ChEBI" id="CHEBI:137386"/>
        <dbReference type="ChEBI" id="CHEBI:137387"/>
        <dbReference type="EC" id="2.1.1.63"/>
    </reaction>
</comment>
<evidence type="ECO:0000256" key="2">
    <source>
        <dbReference type="ARBA" id="ARBA00008711"/>
    </source>
</evidence>
<comment type="catalytic activity">
    <reaction evidence="8 9">
        <text>a 6-O-methyl-2'-deoxyguanosine in DNA + L-cysteinyl-[protein] = S-methyl-L-cysteinyl-[protein] + a 2'-deoxyguanosine in DNA</text>
        <dbReference type="Rhea" id="RHEA:24000"/>
        <dbReference type="Rhea" id="RHEA-COMP:10131"/>
        <dbReference type="Rhea" id="RHEA-COMP:10132"/>
        <dbReference type="Rhea" id="RHEA-COMP:11367"/>
        <dbReference type="Rhea" id="RHEA-COMP:11368"/>
        <dbReference type="ChEBI" id="CHEBI:29950"/>
        <dbReference type="ChEBI" id="CHEBI:82612"/>
        <dbReference type="ChEBI" id="CHEBI:85445"/>
        <dbReference type="ChEBI" id="CHEBI:85448"/>
        <dbReference type="EC" id="2.1.1.63"/>
    </reaction>
</comment>
<comment type="function">
    <text evidence="9">Involved in the cellular defense against the biological effects of O6-methylguanine (O6-MeG) and O4-methylthymine (O4-MeT) in DNA. Repairs the methylated nucleobase in DNA by stoichiometrically transferring the methyl group to a cysteine residue in the enzyme. This is a suicide reaction: the enzyme is irreversibly inactivated.</text>
</comment>
<dbReference type="Gene3D" id="3.30.160.70">
    <property type="entry name" value="Methylated DNA-protein cysteine methyltransferase domain"/>
    <property type="match status" value="1"/>
</dbReference>
<comment type="subcellular location">
    <subcellularLocation>
        <location evidence="9">Cytoplasm</location>
    </subcellularLocation>
</comment>
<evidence type="ECO:0000256" key="5">
    <source>
        <dbReference type="ARBA" id="ARBA00022679"/>
    </source>
</evidence>
<dbReference type="Proteomes" id="UP000632498">
    <property type="component" value="Unassembled WGS sequence"/>
</dbReference>
<dbReference type="SUPFAM" id="SSF46767">
    <property type="entry name" value="Methylated DNA-protein cysteine methyltransferase, C-terminal domain"/>
    <property type="match status" value="1"/>
</dbReference>
<dbReference type="NCBIfam" id="TIGR00589">
    <property type="entry name" value="ogt"/>
    <property type="match status" value="1"/>
</dbReference>
<comment type="similarity">
    <text evidence="2 9">Belongs to the MGMT family.</text>
</comment>
<dbReference type="InterPro" id="IPR036217">
    <property type="entry name" value="MethylDNA_cys_MeTrfase_DNAb"/>
</dbReference>
<comment type="caution">
    <text evidence="12">The sequence shown here is derived from an EMBL/GenBank/DDBJ whole genome shotgun (WGS) entry which is preliminary data.</text>
</comment>
<keyword evidence="7 9" id="KW-0234">DNA repair</keyword>
<dbReference type="CDD" id="cd06445">
    <property type="entry name" value="ATase"/>
    <property type="match status" value="1"/>
</dbReference>
<keyword evidence="3 9" id="KW-0963">Cytoplasm</keyword>
<dbReference type="PANTHER" id="PTHR10815:SF5">
    <property type="entry name" value="METHYLATED-DNA--PROTEIN-CYSTEINE METHYLTRANSFERASE"/>
    <property type="match status" value="1"/>
</dbReference>
<dbReference type="InterPro" id="IPR036388">
    <property type="entry name" value="WH-like_DNA-bd_sf"/>
</dbReference>
<dbReference type="EMBL" id="BMHV01000006">
    <property type="protein sequence ID" value="GGF59078.1"/>
    <property type="molecule type" value="Genomic_DNA"/>
</dbReference>
<dbReference type="InterPro" id="IPR014048">
    <property type="entry name" value="MethylDNA_cys_MeTrfase_DNA-bd"/>
</dbReference>
<feature type="domain" description="Methylguanine DNA methyltransferase ribonuclease-like" evidence="11">
    <location>
        <begin position="3"/>
        <end position="65"/>
    </location>
</feature>
<feature type="domain" description="Methylated-DNA-[protein]-cysteine S-methyltransferase DNA binding" evidence="10">
    <location>
        <begin position="70"/>
        <end position="148"/>
    </location>
</feature>
<evidence type="ECO:0000313" key="12">
    <source>
        <dbReference type="EMBL" id="GGF59078.1"/>
    </source>
</evidence>
<dbReference type="Gene3D" id="1.10.10.10">
    <property type="entry name" value="Winged helix-like DNA-binding domain superfamily/Winged helix DNA-binding domain"/>
    <property type="match status" value="1"/>
</dbReference>
<comment type="miscellaneous">
    <text evidence="9">This enzyme catalyzes only one turnover and therefore is not strictly catalytic. According to one definition, an enzyme is a biocatalyst that acts repeatedly and over many reaction cycles.</text>
</comment>
<evidence type="ECO:0000256" key="4">
    <source>
        <dbReference type="ARBA" id="ARBA00022603"/>
    </source>
</evidence>
<proteinExistence type="inferred from homology"/>
<dbReference type="PROSITE" id="PS00374">
    <property type="entry name" value="MGMT"/>
    <property type="match status" value="1"/>
</dbReference>
<dbReference type="SUPFAM" id="SSF53155">
    <property type="entry name" value="Methylated DNA-protein cysteine methyltransferase domain"/>
    <property type="match status" value="1"/>
</dbReference>
<dbReference type="GO" id="GO:0005737">
    <property type="term" value="C:cytoplasm"/>
    <property type="evidence" value="ECO:0007669"/>
    <property type="project" value="UniProtKB-SubCell"/>
</dbReference>
<dbReference type="GO" id="GO:0003908">
    <property type="term" value="F:methylated-DNA-[protein]-cysteine S-methyltransferase activity"/>
    <property type="evidence" value="ECO:0007669"/>
    <property type="project" value="UniProtKB-UniRule"/>
</dbReference>
<keyword evidence="13" id="KW-1185">Reference proteome</keyword>
<dbReference type="InterPro" id="IPR001497">
    <property type="entry name" value="MethylDNA_cys_MeTrfase_AS"/>
</dbReference>
<reference evidence="12" key="2">
    <citation type="submission" date="2020-09" db="EMBL/GenBank/DDBJ databases">
        <authorList>
            <person name="Sun Q."/>
            <person name="Zhou Y."/>
        </authorList>
    </citation>
    <scope>NUCLEOTIDE SEQUENCE</scope>
    <source>
        <strain evidence="12">CGMCC 1.15254</strain>
    </source>
</reference>
<organism evidence="12 13">
    <name type="scientific">Terasakiella brassicae</name>
    <dbReference type="NCBI Taxonomy" id="1634917"/>
    <lineage>
        <taxon>Bacteria</taxon>
        <taxon>Pseudomonadati</taxon>
        <taxon>Pseudomonadota</taxon>
        <taxon>Alphaproteobacteria</taxon>
        <taxon>Rhodospirillales</taxon>
        <taxon>Terasakiellaceae</taxon>
        <taxon>Terasakiella</taxon>
    </lineage>
</organism>
<dbReference type="AlphaFoldDB" id="A0A917BUE7"/>
<dbReference type="InterPro" id="IPR023546">
    <property type="entry name" value="MGMT"/>
</dbReference>
<reference evidence="12" key="1">
    <citation type="journal article" date="2014" name="Int. J. Syst. Evol. Microbiol.">
        <title>Complete genome sequence of Corynebacterium casei LMG S-19264T (=DSM 44701T), isolated from a smear-ripened cheese.</title>
        <authorList>
            <consortium name="US DOE Joint Genome Institute (JGI-PGF)"/>
            <person name="Walter F."/>
            <person name="Albersmeier A."/>
            <person name="Kalinowski J."/>
            <person name="Ruckert C."/>
        </authorList>
    </citation>
    <scope>NUCLEOTIDE SEQUENCE</scope>
    <source>
        <strain evidence="12">CGMCC 1.15254</strain>
    </source>
</reference>
<evidence type="ECO:0000259" key="10">
    <source>
        <dbReference type="Pfam" id="PF01035"/>
    </source>
</evidence>
<evidence type="ECO:0000256" key="9">
    <source>
        <dbReference type="HAMAP-Rule" id="MF_00772"/>
    </source>
</evidence>
<dbReference type="GO" id="GO:0032259">
    <property type="term" value="P:methylation"/>
    <property type="evidence" value="ECO:0007669"/>
    <property type="project" value="UniProtKB-KW"/>
</dbReference>
<dbReference type="GO" id="GO:0006307">
    <property type="term" value="P:DNA alkylation repair"/>
    <property type="evidence" value="ECO:0007669"/>
    <property type="project" value="UniProtKB-UniRule"/>
</dbReference>
<gene>
    <name evidence="12" type="ORF">GCM10011332_10850</name>
</gene>
<evidence type="ECO:0000259" key="11">
    <source>
        <dbReference type="Pfam" id="PF02870"/>
    </source>
</evidence>
<dbReference type="Pfam" id="PF02870">
    <property type="entry name" value="Methyltransf_1N"/>
    <property type="match status" value="1"/>
</dbReference>
<dbReference type="FunFam" id="1.10.10.10:FF:000214">
    <property type="entry name" value="Methylated-DNA--protein-cysteine methyltransferase"/>
    <property type="match status" value="1"/>
</dbReference>
<dbReference type="EC" id="2.1.1.63" evidence="9"/>
<sequence>MDILCSSLMTPVGTLSLFEEDGKIVVVEWGQAPAGVETPLLKEAKAQLSAYFSAKLTKFDLPLDPMGTEHQKKVWDQMQQIPFGETWTYGDIAKNIHSAAQAVGGACGKNPIPILIPCHRVLGAGGKMTGYSGGDGIETKEQLLRMEKAVLSTLNK</sequence>
<dbReference type="InterPro" id="IPR036631">
    <property type="entry name" value="MGMT_N_sf"/>
</dbReference>
<evidence type="ECO:0000256" key="3">
    <source>
        <dbReference type="ARBA" id="ARBA00022490"/>
    </source>
</evidence>
<evidence type="ECO:0000256" key="7">
    <source>
        <dbReference type="ARBA" id="ARBA00023204"/>
    </source>
</evidence>
<dbReference type="InterPro" id="IPR008332">
    <property type="entry name" value="MethylG_MeTrfase_N"/>
</dbReference>
<evidence type="ECO:0000256" key="1">
    <source>
        <dbReference type="ARBA" id="ARBA00001286"/>
    </source>
</evidence>
<protein>
    <recommendedName>
        <fullName evidence="9">Methylated-DNA--protein-cysteine methyltransferase</fullName>
        <ecNumber evidence="9">2.1.1.63</ecNumber>
    </recommendedName>
    <alternativeName>
        <fullName evidence="9">6-O-methylguanine-DNA methyltransferase</fullName>
        <shortName evidence="9">MGMT</shortName>
    </alternativeName>
    <alternativeName>
        <fullName evidence="9">O-6-methylguanine-DNA-alkyltransferase</fullName>
    </alternativeName>
</protein>
<dbReference type="RefSeq" id="WP_188662537.1">
    <property type="nucleotide sequence ID" value="NZ_BMHV01000006.1"/>
</dbReference>
<keyword evidence="6 9" id="KW-0227">DNA damage</keyword>
<accession>A0A917BUE7</accession>
<evidence type="ECO:0000256" key="8">
    <source>
        <dbReference type="ARBA" id="ARBA00049348"/>
    </source>
</evidence>
<keyword evidence="5 9" id="KW-0808">Transferase</keyword>
<evidence type="ECO:0000313" key="13">
    <source>
        <dbReference type="Proteomes" id="UP000632498"/>
    </source>
</evidence>
<feature type="active site" description="Nucleophile; methyl group acceptor" evidence="9">
    <location>
        <position position="118"/>
    </location>
</feature>